<dbReference type="Proteomes" id="UP000214646">
    <property type="component" value="Unassembled WGS sequence"/>
</dbReference>
<evidence type="ECO:0008006" key="3">
    <source>
        <dbReference type="Google" id="ProtNLM"/>
    </source>
</evidence>
<sequence>MRQFVGPLGTGFVSACVFAFLSGCGAGKLEGGVRVEGKLVKASKPFVVTDSAQVLSLAVTGTNAKGEATSYPATINASDGSFVIPGPANGGVPPGKYKISMSLTAPMGNSPAELEKAAALNKQFAMVNGQEFEVGSDGVQSFTIDTGTGAVYKGNK</sequence>
<dbReference type="RefSeq" id="WP_088258257.1">
    <property type="nucleotide sequence ID" value="NZ_NIDE01000014.1"/>
</dbReference>
<gene>
    <name evidence="1" type="ORF">FRUB_07584</name>
</gene>
<organism evidence="1 2">
    <name type="scientific">Fimbriiglobus ruber</name>
    <dbReference type="NCBI Taxonomy" id="1908690"/>
    <lineage>
        <taxon>Bacteria</taxon>
        <taxon>Pseudomonadati</taxon>
        <taxon>Planctomycetota</taxon>
        <taxon>Planctomycetia</taxon>
        <taxon>Gemmatales</taxon>
        <taxon>Gemmataceae</taxon>
        <taxon>Fimbriiglobus</taxon>
    </lineage>
</organism>
<dbReference type="EMBL" id="NIDE01000014">
    <property type="protein sequence ID" value="OWK38464.1"/>
    <property type="molecule type" value="Genomic_DNA"/>
</dbReference>
<evidence type="ECO:0000313" key="2">
    <source>
        <dbReference type="Proteomes" id="UP000214646"/>
    </source>
</evidence>
<dbReference type="AlphaFoldDB" id="A0A225DFP0"/>
<name>A0A225DFP0_9BACT</name>
<proteinExistence type="predicted"/>
<comment type="caution">
    <text evidence="1">The sequence shown here is derived from an EMBL/GenBank/DDBJ whole genome shotgun (WGS) entry which is preliminary data.</text>
</comment>
<accession>A0A225DFP0</accession>
<dbReference type="PROSITE" id="PS51257">
    <property type="entry name" value="PROKAR_LIPOPROTEIN"/>
    <property type="match status" value="1"/>
</dbReference>
<evidence type="ECO:0000313" key="1">
    <source>
        <dbReference type="EMBL" id="OWK38464.1"/>
    </source>
</evidence>
<keyword evidence="2" id="KW-1185">Reference proteome</keyword>
<reference evidence="2" key="1">
    <citation type="submission" date="2017-06" db="EMBL/GenBank/DDBJ databases">
        <title>Genome analysis of Fimbriiglobus ruber SP5, the first member of the order Planctomycetales with confirmed chitinolytic capability.</title>
        <authorList>
            <person name="Ravin N.V."/>
            <person name="Rakitin A.L."/>
            <person name="Ivanova A.A."/>
            <person name="Beletsky A.V."/>
            <person name="Kulichevskaya I.S."/>
            <person name="Mardanov A.V."/>
            <person name="Dedysh S.N."/>
        </authorList>
    </citation>
    <scope>NUCLEOTIDE SEQUENCE [LARGE SCALE GENOMIC DNA]</scope>
    <source>
        <strain evidence="2">SP5</strain>
    </source>
</reference>
<protein>
    <recommendedName>
        <fullName evidence="3">Carboxypeptidase regulatory-like domain-containing protein</fullName>
    </recommendedName>
</protein>